<evidence type="ECO:0000256" key="2">
    <source>
        <dbReference type="ARBA" id="ARBA00022741"/>
    </source>
</evidence>
<evidence type="ECO:0000259" key="10">
    <source>
        <dbReference type="PROSITE" id="PS51192"/>
    </source>
</evidence>
<dbReference type="PANTHER" id="PTHR47964:SF1">
    <property type="entry name" value="ATP-DEPENDENT DNA HELICASE HOMOLOG RECG, CHLOROPLASTIC"/>
    <property type="match status" value="1"/>
</dbReference>
<dbReference type="STRING" id="1921010.MMIC_P0640"/>
<dbReference type="InterPro" id="IPR041471">
    <property type="entry name" value="UvrB_inter"/>
</dbReference>
<evidence type="ECO:0000313" key="12">
    <source>
        <dbReference type="EMBL" id="GAV19689.1"/>
    </source>
</evidence>
<dbReference type="SMART" id="SM01058">
    <property type="entry name" value="CarD_TRCF"/>
    <property type="match status" value="1"/>
</dbReference>
<dbReference type="PANTHER" id="PTHR47964">
    <property type="entry name" value="ATP-DEPENDENT DNA HELICASE HOMOLOG RECG, CHLOROPLASTIC"/>
    <property type="match status" value="1"/>
</dbReference>
<dbReference type="SMART" id="SM00982">
    <property type="entry name" value="TRCF"/>
    <property type="match status" value="1"/>
</dbReference>
<dbReference type="InterPro" id="IPR001650">
    <property type="entry name" value="Helicase_C-like"/>
</dbReference>
<dbReference type="Proteomes" id="UP000231632">
    <property type="component" value="Unassembled WGS sequence"/>
</dbReference>
<name>A0A1L8CLG8_9PROT</name>
<comment type="caution">
    <text evidence="12">The sequence shown here is derived from an EMBL/GenBank/DDBJ whole genome shotgun (WGS) entry which is preliminary data.</text>
</comment>
<evidence type="ECO:0000313" key="13">
    <source>
        <dbReference type="Proteomes" id="UP000231632"/>
    </source>
</evidence>
<dbReference type="GO" id="GO:0000716">
    <property type="term" value="P:transcription-coupled nucleotide-excision repair, DNA damage recognition"/>
    <property type="evidence" value="ECO:0007669"/>
    <property type="project" value="UniProtKB-UniRule"/>
</dbReference>
<dbReference type="InterPro" id="IPR014001">
    <property type="entry name" value="Helicase_ATP-bd"/>
</dbReference>
<comment type="subcellular location">
    <subcellularLocation>
        <location evidence="9">Cytoplasm</location>
    </subcellularLocation>
</comment>
<dbReference type="InterPro" id="IPR005118">
    <property type="entry name" value="TRCF_C"/>
</dbReference>
<dbReference type="InterPro" id="IPR027417">
    <property type="entry name" value="P-loop_NTPase"/>
</dbReference>
<dbReference type="Gene3D" id="3.40.50.300">
    <property type="entry name" value="P-loop containing nucleotide triphosphate hydrolases"/>
    <property type="match status" value="2"/>
</dbReference>
<keyword evidence="6 9" id="KW-0067">ATP-binding</keyword>
<evidence type="ECO:0000259" key="11">
    <source>
        <dbReference type="PROSITE" id="PS51194"/>
    </source>
</evidence>
<dbReference type="SMART" id="SM00487">
    <property type="entry name" value="DEXDc"/>
    <property type="match status" value="1"/>
</dbReference>
<dbReference type="GO" id="GO:0003684">
    <property type="term" value="F:damaged DNA binding"/>
    <property type="evidence" value="ECO:0007669"/>
    <property type="project" value="InterPro"/>
</dbReference>
<dbReference type="Pfam" id="PF00270">
    <property type="entry name" value="DEAD"/>
    <property type="match status" value="1"/>
</dbReference>
<dbReference type="SUPFAM" id="SSF141259">
    <property type="entry name" value="CarD-like"/>
    <property type="match status" value="1"/>
</dbReference>
<dbReference type="InterPro" id="IPR037235">
    <property type="entry name" value="TRCF-like_C_D7"/>
</dbReference>
<proteinExistence type="inferred from homology"/>
<keyword evidence="4 9" id="KW-0378">Hydrolase</keyword>
<evidence type="ECO:0000256" key="7">
    <source>
        <dbReference type="ARBA" id="ARBA00023125"/>
    </source>
</evidence>
<dbReference type="NCBIfam" id="TIGR00580">
    <property type="entry name" value="mfd"/>
    <property type="match status" value="1"/>
</dbReference>
<comment type="similarity">
    <text evidence="9">In the C-terminal section; belongs to the helicase family. RecG subfamily.</text>
</comment>
<dbReference type="AlphaFoldDB" id="A0A1L8CLG8"/>
<dbReference type="InterPro" id="IPR003711">
    <property type="entry name" value="CarD-like/TRCF_RID"/>
</dbReference>
<keyword evidence="8 9" id="KW-0234">DNA repair</keyword>
<dbReference type="SMART" id="SM00490">
    <property type="entry name" value="HELICc"/>
    <property type="match status" value="1"/>
</dbReference>
<protein>
    <recommendedName>
        <fullName evidence="9">Transcription-repair-coupling factor</fullName>
        <shortName evidence="9">TRCF</shortName>
        <ecNumber evidence="9">3.6.4.-</ecNumber>
    </recommendedName>
</protein>
<dbReference type="GO" id="GO:0006355">
    <property type="term" value="P:regulation of DNA-templated transcription"/>
    <property type="evidence" value="ECO:0007669"/>
    <property type="project" value="UniProtKB-UniRule"/>
</dbReference>
<dbReference type="Gene3D" id="3.30.2060.10">
    <property type="entry name" value="Penicillin-binding protein 1b domain"/>
    <property type="match status" value="1"/>
</dbReference>
<dbReference type="Pfam" id="PF00271">
    <property type="entry name" value="Helicase_C"/>
    <property type="match status" value="1"/>
</dbReference>
<dbReference type="InterPro" id="IPR011545">
    <property type="entry name" value="DEAD/DEAH_box_helicase_dom"/>
</dbReference>
<sequence length="1127" mass="126387">MNSTVNTEQTSNSQITSDQLTGLAWKLAELARSNRISVWICPDLRSYRQLAEEISFFLQDSPELLWRFPAWEVLPYDRVSPHHSIVGERFSTLGRLLSTPNPKGLLLTSLPAWLQRIAPPESVATHVWQLKQGQQFDISNLKSRLAEAGMMPADRVLAQGEFAARGGLLDIWPATEVSPLRIDMFGDDIESILRFDPETQRSSEELESFTSVPVREVILDKPGQERFIAAFRARFPQLRKHPMLTAVQAGRPHPGIEALLPLAYKQTARLSDYLPDSVDVYSVENIEMQRETFTGQVRAQFEMVRASSEPSISPQELYAVETPVNSNLLPQSAIEAAPSITDFSDSKQPLHKLRELLQKKLADGWSVSFVAHGLGQQERMLEASQTLSDNINEAHPCQQDLPQLSNCIGFLDTGFAITDRKLLLLTGRELLGQRLPRKRSRSTTVLRSDIFTSLAELKAGDAVVHEDHGVGRYQGLETMSDDADGEQFADFIKIEYADKACVYVPVEELSRLHRYSGDDSPQLNKLGSEKWKRTRERVKRDLLAMAHELIDVEAERTGARRPACKIEGPLQDSYEEFVARFPFEETDDQADAIDAIMVDLAHDKPMDRVICGDVGFGKTEVAMRAAFVIAESGRQVAILAPTTVLANQHFASFSERFAGSGLKVAMISRLQGKKDTDQICRELAGGDIRVIVGTHRLLSDQFEFANLGMVIVDEEQRFGVKHKQKLKALHANVDLLTLTATPIPRTLHQTLSGLRSVSIISTPPAEREAIRTMVSSFDPHLAAEAIRRELYRGGQVYYLHNHVQSINRIAERIREDVPEAEIGIAHGQMTPAELDRQMLAFYEGRLHVLVCTTIIESGLDVPNANTLIVERADLLGLSQLHQIRGRVGRSHRQAYAYMFTPDARAMTAVARERLQAIAEHTELGAGFLLARQDMEIRGAGNLLGAEQSGKIEEIGLDLYMEMLSEAVSEARGERAKPKQNSDIHLGMNAILPPDYVPQPGERLNLYRRISRVVDDAQITLLFEEMTDRFGRMPDEAKFCLEQQRIRWRASELALASVKTGSLGLKINFTAESQIDPGKMILRVQQEPHRFRLTPDGNLTLLHDTEDHRQRLKSCIAFLDDLLKDSQP</sequence>
<keyword evidence="3 9" id="KW-0227">DNA damage</keyword>
<gene>
    <name evidence="9" type="primary">mfd</name>
    <name evidence="12" type="ORF">MMIC_P0640</name>
</gene>
<dbReference type="Pfam" id="PF02559">
    <property type="entry name" value="CarD_TRCF_RID"/>
    <property type="match status" value="1"/>
</dbReference>
<dbReference type="GO" id="GO:0016787">
    <property type="term" value="F:hydrolase activity"/>
    <property type="evidence" value="ECO:0007669"/>
    <property type="project" value="UniProtKB-KW"/>
</dbReference>
<dbReference type="InterPro" id="IPR036101">
    <property type="entry name" value="CarD-like/TRCF_RID_sf"/>
</dbReference>
<dbReference type="GO" id="GO:0005737">
    <property type="term" value="C:cytoplasm"/>
    <property type="evidence" value="ECO:0007669"/>
    <property type="project" value="UniProtKB-SubCell"/>
</dbReference>
<dbReference type="PROSITE" id="PS51194">
    <property type="entry name" value="HELICASE_CTER"/>
    <property type="match status" value="1"/>
</dbReference>
<dbReference type="EC" id="3.6.4.-" evidence="9"/>
<dbReference type="GO" id="GO:0005524">
    <property type="term" value="F:ATP binding"/>
    <property type="evidence" value="ECO:0007669"/>
    <property type="project" value="UniProtKB-UniRule"/>
</dbReference>
<organism evidence="12 13">
    <name type="scientific">Mariprofundus micogutta</name>
    <dbReference type="NCBI Taxonomy" id="1921010"/>
    <lineage>
        <taxon>Bacteria</taxon>
        <taxon>Pseudomonadati</taxon>
        <taxon>Pseudomonadota</taxon>
        <taxon>Candidatius Mariprofundia</taxon>
        <taxon>Mariprofundales</taxon>
        <taxon>Mariprofundaceae</taxon>
        <taxon>Mariprofundus</taxon>
    </lineage>
</organism>
<dbReference type="SUPFAM" id="SSF52540">
    <property type="entry name" value="P-loop containing nucleoside triphosphate hydrolases"/>
    <property type="match status" value="4"/>
</dbReference>
<dbReference type="CDD" id="cd17991">
    <property type="entry name" value="DEXHc_TRCF"/>
    <property type="match status" value="1"/>
</dbReference>
<dbReference type="GO" id="GO:0003678">
    <property type="term" value="F:DNA helicase activity"/>
    <property type="evidence" value="ECO:0007669"/>
    <property type="project" value="TreeGrafter"/>
</dbReference>
<dbReference type="OrthoDB" id="5287035at2"/>
<reference evidence="12 13" key="1">
    <citation type="journal article" date="2017" name="Arch. Microbiol.">
        <title>Mariprofundus micogutta sp. nov., a novel iron-oxidizing zetaproteobacterium isolated from a deep-sea hydrothermal field at the Bayonnaise knoll of the Izu-Ogasawara arc, and a description of Mariprofundales ord. nov. and Zetaproteobacteria classis nov.</title>
        <authorList>
            <person name="Makita H."/>
            <person name="Tanaka E."/>
            <person name="Mitsunobu S."/>
            <person name="Miyazaki M."/>
            <person name="Nunoura T."/>
            <person name="Uematsu K."/>
            <person name="Takaki Y."/>
            <person name="Nishi S."/>
            <person name="Shimamura S."/>
            <person name="Takai K."/>
        </authorList>
    </citation>
    <scope>NUCLEOTIDE SEQUENCE [LARGE SCALE GENOMIC DNA]</scope>
    <source>
        <strain evidence="12 13">ET2</strain>
    </source>
</reference>
<keyword evidence="2 9" id="KW-0547">Nucleotide-binding</keyword>
<dbReference type="RefSeq" id="WP_083530416.1">
    <property type="nucleotide sequence ID" value="NZ_BDFD01000004.1"/>
</dbReference>
<evidence type="ECO:0000256" key="5">
    <source>
        <dbReference type="ARBA" id="ARBA00022806"/>
    </source>
</evidence>
<feature type="domain" description="Helicase ATP-binding" evidence="10">
    <location>
        <begin position="599"/>
        <end position="760"/>
    </location>
</feature>
<keyword evidence="7 9" id="KW-0238">DNA-binding</keyword>
<dbReference type="Gene3D" id="3.90.1150.50">
    <property type="entry name" value="Transcription-repair-coupling factor, D7 domain"/>
    <property type="match status" value="1"/>
</dbReference>
<dbReference type="Gene3D" id="2.40.10.170">
    <property type="match status" value="1"/>
</dbReference>
<comment type="similarity">
    <text evidence="9">In the N-terminal section; belongs to the UvrB family.</text>
</comment>
<comment type="function">
    <text evidence="9">Couples transcription and DNA repair by recognizing RNA polymerase (RNAP) stalled at DNA lesions. Mediates ATP-dependent release of RNAP and its truncated transcript from the DNA, and recruitment of nucleotide excision repair machinery to the damaged site.</text>
</comment>
<evidence type="ECO:0000256" key="3">
    <source>
        <dbReference type="ARBA" id="ARBA00022763"/>
    </source>
</evidence>
<keyword evidence="5" id="KW-0347">Helicase</keyword>
<evidence type="ECO:0000256" key="6">
    <source>
        <dbReference type="ARBA" id="ARBA00022840"/>
    </source>
</evidence>
<dbReference type="Pfam" id="PF17757">
    <property type="entry name" value="UvrB_inter"/>
    <property type="match status" value="1"/>
</dbReference>
<keyword evidence="13" id="KW-1185">Reference proteome</keyword>
<dbReference type="EMBL" id="BDFD01000004">
    <property type="protein sequence ID" value="GAV19689.1"/>
    <property type="molecule type" value="Genomic_DNA"/>
</dbReference>
<keyword evidence="1 9" id="KW-0963">Cytoplasm</keyword>
<accession>A0A1L8CLG8</accession>
<dbReference type="Gene3D" id="3.40.50.11180">
    <property type="match status" value="1"/>
</dbReference>
<dbReference type="InterPro" id="IPR004576">
    <property type="entry name" value="Mfd"/>
</dbReference>
<dbReference type="Pfam" id="PF03461">
    <property type="entry name" value="TRCF"/>
    <property type="match status" value="1"/>
</dbReference>
<evidence type="ECO:0000256" key="9">
    <source>
        <dbReference type="HAMAP-Rule" id="MF_00969"/>
    </source>
</evidence>
<feature type="domain" description="Helicase C-terminal" evidence="11">
    <location>
        <begin position="785"/>
        <end position="935"/>
    </location>
</feature>
<evidence type="ECO:0000256" key="8">
    <source>
        <dbReference type="ARBA" id="ARBA00023204"/>
    </source>
</evidence>
<dbReference type="SUPFAM" id="SSF143517">
    <property type="entry name" value="TRCF domain-like"/>
    <property type="match status" value="1"/>
</dbReference>
<dbReference type="InterPro" id="IPR047112">
    <property type="entry name" value="RecG/Mfd"/>
</dbReference>
<dbReference type="HAMAP" id="MF_00969">
    <property type="entry name" value="TRCF"/>
    <property type="match status" value="1"/>
</dbReference>
<dbReference type="PROSITE" id="PS51192">
    <property type="entry name" value="HELICASE_ATP_BIND_1"/>
    <property type="match status" value="1"/>
</dbReference>
<evidence type="ECO:0000256" key="4">
    <source>
        <dbReference type="ARBA" id="ARBA00022801"/>
    </source>
</evidence>
<evidence type="ECO:0000256" key="1">
    <source>
        <dbReference type="ARBA" id="ARBA00022490"/>
    </source>
</evidence>